<evidence type="ECO:0000313" key="2">
    <source>
        <dbReference type="EMBL" id="KAK4017703.1"/>
    </source>
</evidence>
<evidence type="ECO:0000313" key="3">
    <source>
        <dbReference type="Proteomes" id="UP001234178"/>
    </source>
</evidence>
<gene>
    <name evidence="1" type="ORF">OUZ56_033396</name>
    <name evidence="2" type="ORF">OUZ56_033400</name>
</gene>
<organism evidence="2 3">
    <name type="scientific">Daphnia magna</name>
    <dbReference type="NCBI Taxonomy" id="35525"/>
    <lineage>
        <taxon>Eukaryota</taxon>
        <taxon>Metazoa</taxon>
        <taxon>Ecdysozoa</taxon>
        <taxon>Arthropoda</taxon>
        <taxon>Crustacea</taxon>
        <taxon>Branchiopoda</taxon>
        <taxon>Diplostraca</taxon>
        <taxon>Cladocera</taxon>
        <taxon>Anomopoda</taxon>
        <taxon>Daphniidae</taxon>
        <taxon>Daphnia</taxon>
    </lineage>
</organism>
<proteinExistence type="predicted"/>
<name>A0ABQ9ZXR9_9CRUS</name>
<dbReference type="EMBL" id="JAOYFB010000013">
    <property type="protein sequence ID" value="KAK4017703.1"/>
    <property type="molecule type" value="Genomic_DNA"/>
</dbReference>
<keyword evidence="3" id="KW-1185">Reference proteome</keyword>
<comment type="caution">
    <text evidence="2">The sequence shown here is derived from an EMBL/GenBank/DDBJ whole genome shotgun (WGS) entry which is preliminary data.</text>
</comment>
<dbReference type="Proteomes" id="UP001234178">
    <property type="component" value="Unassembled WGS sequence"/>
</dbReference>
<accession>A0ABQ9ZXR9</accession>
<dbReference type="EMBL" id="JAOYFB010000013">
    <property type="protein sequence ID" value="KAK4017699.1"/>
    <property type="molecule type" value="Genomic_DNA"/>
</dbReference>
<sequence length="118" mass="13247">MDGMALLDAQCGKACPPCKKACDYQCSHQKCTEQCSNQCVLCMVPKSVNRSVLMKFVTTRVMSFVNELRVTNGARKRFVAYILVMVFAVKFARPNAHLVPTLKYLTTTPKQVYSVCEI</sequence>
<reference evidence="2 3" key="1">
    <citation type="journal article" date="2023" name="Nucleic Acids Res.">
        <title>The hologenome of Daphnia magna reveals possible DNA methylation and microbiome-mediated evolution of the host genome.</title>
        <authorList>
            <person name="Chaturvedi A."/>
            <person name="Li X."/>
            <person name="Dhandapani V."/>
            <person name="Marshall H."/>
            <person name="Kissane S."/>
            <person name="Cuenca-Cambronero M."/>
            <person name="Asole G."/>
            <person name="Calvet F."/>
            <person name="Ruiz-Romero M."/>
            <person name="Marangio P."/>
            <person name="Guigo R."/>
            <person name="Rago D."/>
            <person name="Mirbahai L."/>
            <person name="Eastwood N."/>
            <person name="Colbourne J.K."/>
            <person name="Zhou J."/>
            <person name="Mallon E."/>
            <person name="Orsini L."/>
        </authorList>
    </citation>
    <scope>NUCLEOTIDE SEQUENCE [LARGE SCALE GENOMIC DNA]</scope>
    <source>
        <strain evidence="2">LRV0_1</strain>
    </source>
</reference>
<protein>
    <submittedName>
        <fullName evidence="2">Uncharacterized protein</fullName>
    </submittedName>
</protein>
<evidence type="ECO:0000313" key="1">
    <source>
        <dbReference type="EMBL" id="KAK4017699.1"/>
    </source>
</evidence>